<dbReference type="Proteomes" id="UP000630097">
    <property type="component" value="Unassembled WGS sequence"/>
</dbReference>
<keyword evidence="3 6" id="KW-0812">Transmembrane</keyword>
<comment type="subcellular location">
    <subcellularLocation>
        <location evidence="1">Cell membrane</location>
        <topology evidence="1">Multi-pass membrane protein</topology>
    </subcellularLocation>
</comment>
<dbReference type="EMBL" id="BONV01000003">
    <property type="protein sequence ID" value="GIG77896.1"/>
    <property type="molecule type" value="Genomic_DNA"/>
</dbReference>
<dbReference type="AlphaFoldDB" id="A0A8J3PPP9"/>
<keyword evidence="2" id="KW-1003">Cell membrane</keyword>
<evidence type="ECO:0000256" key="2">
    <source>
        <dbReference type="ARBA" id="ARBA00022475"/>
    </source>
</evidence>
<protein>
    <recommendedName>
        <fullName evidence="9">Dolichol-P-glucose synthetase-like protein</fullName>
    </recommendedName>
</protein>
<dbReference type="InterPro" id="IPR022791">
    <property type="entry name" value="L-PG_synthase/AglD"/>
</dbReference>
<feature type="transmembrane region" description="Helical" evidence="6">
    <location>
        <begin position="281"/>
        <end position="305"/>
    </location>
</feature>
<name>A0A8J3PPP9_9ACTN</name>
<keyword evidence="8" id="KW-1185">Reference proteome</keyword>
<feature type="transmembrane region" description="Helical" evidence="6">
    <location>
        <begin position="209"/>
        <end position="228"/>
    </location>
</feature>
<evidence type="ECO:0008006" key="9">
    <source>
        <dbReference type="Google" id="ProtNLM"/>
    </source>
</evidence>
<organism evidence="7 8">
    <name type="scientific">Planotetraspora kaengkrachanensis</name>
    <dbReference type="NCBI Taxonomy" id="575193"/>
    <lineage>
        <taxon>Bacteria</taxon>
        <taxon>Bacillati</taxon>
        <taxon>Actinomycetota</taxon>
        <taxon>Actinomycetes</taxon>
        <taxon>Streptosporangiales</taxon>
        <taxon>Streptosporangiaceae</taxon>
        <taxon>Planotetraspora</taxon>
    </lineage>
</organism>
<evidence type="ECO:0000256" key="4">
    <source>
        <dbReference type="ARBA" id="ARBA00022989"/>
    </source>
</evidence>
<proteinExistence type="predicted"/>
<dbReference type="Pfam" id="PF03706">
    <property type="entry name" value="LPG_synthase_TM"/>
    <property type="match status" value="1"/>
</dbReference>
<keyword evidence="5 6" id="KW-0472">Membrane</keyword>
<feature type="transmembrane region" description="Helical" evidence="6">
    <location>
        <begin position="158"/>
        <end position="179"/>
    </location>
</feature>
<evidence type="ECO:0000256" key="1">
    <source>
        <dbReference type="ARBA" id="ARBA00004651"/>
    </source>
</evidence>
<evidence type="ECO:0000313" key="8">
    <source>
        <dbReference type="Proteomes" id="UP000630097"/>
    </source>
</evidence>
<evidence type="ECO:0000256" key="5">
    <source>
        <dbReference type="ARBA" id="ARBA00023136"/>
    </source>
</evidence>
<dbReference type="PANTHER" id="PTHR40277:SF1">
    <property type="entry name" value="BLL5419 PROTEIN"/>
    <property type="match status" value="1"/>
</dbReference>
<accession>A0A8J3PPP9</accession>
<sequence length="328" mass="33918">MTAMRRLWPWLRTLIGAGILGVLVWRVGTGAFVDGFRVIDGWSAVAALVIGLATTVVSAWRWCLVARRLDLRLSLPTAVADCYRALFLNVLLPAGVLGDVHRAVSHGRKSGNVGRGVRAVVLERLAGQTVLIVVGVTVLLTQPTLITAVVDGLAPGRAPAAAALVLSAVLLVIGGWALARRGGAWHRALAAAWAEGRTALLARDVWPRVALLSAGAVAGHLLLFVVAARAAGSHATLLQLLPPLVLTLLAMGLPVNIGGWGPREAVSTLAFGVAGLGAAQGLTAAVVYGVLTFVSTLPGAVVLFLRRGGRARGPGESWPGGTVRPAVR</sequence>
<gene>
    <name evidence="7" type="ORF">Pka01_10230</name>
</gene>
<comment type="caution">
    <text evidence="7">The sequence shown here is derived from an EMBL/GenBank/DDBJ whole genome shotgun (WGS) entry which is preliminary data.</text>
</comment>
<dbReference type="GO" id="GO:0005886">
    <property type="term" value="C:plasma membrane"/>
    <property type="evidence" value="ECO:0007669"/>
    <property type="project" value="UniProtKB-SubCell"/>
</dbReference>
<evidence type="ECO:0000256" key="6">
    <source>
        <dbReference type="SAM" id="Phobius"/>
    </source>
</evidence>
<keyword evidence="4 6" id="KW-1133">Transmembrane helix</keyword>
<feature type="transmembrane region" description="Helical" evidence="6">
    <location>
        <begin position="45"/>
        <end position="64"/>
    </location>
</feature>
<evidence type="ECO:0000256" key="3">
    <source>
        <dbReference type="ARBA" id="ARBA00022692"/>
    </source>
</evidence>
<feature type="transmembrane region" description="Helical" evidence="6">
    <location>
        <begin position="7"/>
        <end position="25"/>
    </location>
</feature>
<reference evidence="7 8" key="1">
    <citation type="submission" date="2021-01" db="EMBL/GenBank/DDBJ databases">
        <title>Whole genome shotgun sequence of Planotetraspora kaengkrachanensis NBRC 104272.</title>
        <authorList>
            <person name="Komaki H."/>
            <person name="Tamura T."/>
        </authorList>
    </citation>
    <scope>NUCLEOTIDE SEQUENCE [LARGE SCALE GENOMIC DNA]</scope>
    <source>
        <strain evidence="7 8">NBRC 104272</strain>
    </source>
</reference>
<evidence type="ECO:0000313" key="7">
    <source>
        <dbReference type="EMBL" id="GIG77896.1"/>
    </source>
</evidence>
<dbReference type="PANTHER" id="PTHR40277">
    <property type="entry name" value="BLL5419 PROTEIN"/>
    <property type="match status" value="1"/>
</dbReference>
<feature type="transmembrane region" description="Helical" evidence="6">
    <location>
        <begin position="125"/>
        <end position="146"/>
    </location>
</feature>